<name>L0K108_9EURY</name>
<keyword evidence="2" id="KW-1185">Reference proteome</keyword>
<dbReference type="HOGENOM" id="CLU_659912_0_0_2"/>
<dbReference type="KEGG" id="nou:Natoc_2261"/>
<dbReference type="RefSeq" id="WP_015321482.1">
    <property type="nucleotide sequence ID" value="NC_019974.1"/>
</dbReference>
<dbReference type="GeneID" id="14403945"/>
<dbReference type="eggNOG" id="arCOG08160">
    <property type="taxonomic scope" value="Archaea"/>
</dbReference>
<accession>L0K108</accession>
<evidence type="ECO:0000313" key="2">
    <source>
        <dbReference type="Proteomes" id="UP000010878"/>
    </source>
</evidence>
<reference evidence="1 2" key="1">
    <citation type="submission" date="2012-11" db="EMBL/GenBank/DDBJ databases">
        <title>FINISHED of Natronococcus occultus SP4, DSM 3396.</title>
        <authorList>
            <consortium name="DOE Joint Genome Institute"/>
            <person name="Eisen J."/>
            <person name="Huntemann M."/>
            <person name="Wei C.-L."/>
            <person name="Han J."/>
            <person name="Detter J.C."/>
            <person name="Han C."/>
            <person name="Tapia R."/>
            <person name="Chen A."/>
            <person name="Kyrpides N."/>
            <person name="Mavromatis K."/>
            <person name="Markowitz V."/>
            <person name="Szeto E."/>
            <person name="Ivanova N."/>
            <person name="Mikhailova N."/>
            <person name="Ovchinnikova G."/>
            <person name="Pagani I."/>
            <person name="Pati A."/>
            <person name="Goodwin L."/>
            <person name="Nordberg H.P."/>
            <person name="Cantor M.N."/>
            <person name="Hua S.X."/>
            <person name="Woyke T."/>
            <person name="Eisen J."/>
            <person name="Klenk H.-P."/>
            <person name="Klenk H.-P."/>
        </authorList>
    </citation>
    <scope>NUCLEOTIDE SEQUENCE [LARGE SCALE GENOMIC DNA]</scope>
    <source>
        <strain evidence="1 2">SP4</strain>
    </source>
</reference>
<dbReference type="Proteomes" id="UP000010878">
    <property type="component" value="Chromosome"/>
</dbReference>
<evidence type="ECO:0000313" key="1">
    <source>
        <dbReference type="EMBL" id="AGB38039.1"/>
    </source>
</evidence>
<sequence>MSSAAESLDEPEVLVRAKGRLFPDEDAPAYAVADTQFAREEWRPGRAVDPAVRERLAPFNHVRIGGGYPDLVGVGRLDRELLAVERLSDEPPLVAVEAKGVASDGVDTRRGIVQAYDRLGEANAAYLAAPAPAVSETDRTLARELNVGVLGVERDGSVATLEVPRVVGGRTTTEATAIRFQASAQGVADRSFGLNHPKNYLGYPIAHYADGDTATLLSRYDVVGAVDDARKGAAFLGLIEDAPGGIELTPLGKEVVRFAKRTAGSVEGALATFADWYRSRKRFVELAPAWGELARRVVFAYPATELLVTELQALHRDGLREPSLVEFLEYLHELHPSFAVELFVRGDEDVRGRALTSDGELRRTPLEDGESYHSPTVFQLKTMLYHVGILTERGREPHRLDPTDDVWALRESV</sequence>
<organism evidence="1 2">
    <name type="scientific">Natronococcus occultus SP4</name>
    <dbReference type="NCBI Taxonomy" id="694430"/>
    <lineage>
        <taxon>Archaea</taxon>
        <taxon>Methanobacteriati</taxon>
        <taxon>Methanobacteriota</taxon>
        <taxon>Stenosarchaea group</taxon>
        <taxon>Halobacteria</taxon>
        <taxon>Halobacteriales</taxon>
        <taxon>Natrialbaceae</taxon>
        <taxon>Natronococcus</taxon>
    </lineage>
</organism>
<dbReference type="STRING" id="694430.Natoc_2261"/>
<dbReference type="OrthoDB" id="226348at2157"/>
<gene>
    <name evidence="1" type="ORF">Natoc_2261</name>
</gene>
<dbReference type="EMBL" id="CP003929">
    <property type="protein sequence ID" value="AGB38039.1"/>
    <property type="molecule type" value="Genomic_DNA"/>
</dbReference>
<dbReference type="AlphaFoldDB" id="L0K108"/>
<proteinExistence type="predicted"/>
<protein>
    <submittedName>
        <fullName evidence="1">Uncharacterized protein</fullName>
    </submittedName>
</protein>